<dbReference type="Proteomes" id="UP000294919">
    <property type="component" value="Unassembled WGS sequence"/>
</dbReference>
<keyword evidence="3" id="KW-1003">Cell membrane</keyword>
<feature type="transmembrane region" description="Helical" evidence="8">
    <location>
        <begin position="444"/>
        <end position="464"/>
    </location>
</feature>
<feature type="transmembrane region" description="Helical" evidence="8">
    <location>
        <begin position="89"/>
        <end position="111"/>
    </location>
</feature>
<feature type="transmembrane region" description="Helical" evidence="8">
    <location>
        <begin position="214"/>
        <end position="235"/>
    </location>
</feature>
<gene>
    <name evidence="10" type="ORF">EV214_10436</name>
</gene>
<evidence type="ECO:0000313" key="10">
    <source>
        <dbReference type="EMBL" id="TCO78653.1"/>
    </source>
</evidence>
<evidence type="ECO:0000256" key="5">
    <source>
        <dbReference type="ARBA" id="ARBA00022692"/>
    </source>
</evidence>
<evidence type="ECO:0000256" key="4">
    <source>
        <dbReference type="ARBA" id="ARBA00022519"/>
    </source>
</evidence>
<keyword evidence="2 8" id="KW-0813">Transport</keyword>
<protein>
    <submittedName>
        <fullName evidence="10">Iron(III) transport system permease protein</fullName>
    </submittedName>
</protein>
<feature type="domain" description="ABC transmembrane type-1" evidence="9">
    <location>
        <begin position="378"/>
        <end position="569"/>
    </location>
</feature>
<feature type="transmembrane region" description="Helical" evidence="8">
    <location>
        <begin position="270"/>
        <end position="290"/>
    </location>
</feature>
<feature type="transmembrane region" description="Helical" evidence="8">
    <location>
        <begin position="321"/>
        <end position="347"/>
    </location>
</feature>
<dbReference type="Pfam" id="PF00528">
    <property type="entry name" value="BPD_transp_1"/>
    <property type="match status" value="2"/>
</dbReference>
<feature type="transmembrane region" description="Helical" evidence="8">
    <location>
        <begin position="123"/>
        <end position="141"/>
    </location>
</feature>
<evidence type="ECO:0000313" key="11">
    <source>
        <dbReference type="Proteomes" id="UP000294919"/>
    </source>
</evidence>
<evidence type="ECO:0000259" key="9">
    <source>
        <dbReference type="PROSITE" id="PS50928"/>
    </source>
</evidence>
<dbReference type="InterPro" id="IPR035906">
    <property type="entry name" value="MetI-like_sf"/>
</dbReference>
<keyword evidence="4" id="KW-0997">Cell inner membrane</keyword>
<reference evidence="10 11" key="1">
    <citation type="submission" date="2019-03" db="EMBL/GenBank/DDBJ databases">
        <title>Genomic Encyclopedia of Type Strains, Phase IV (KMG-IV): sequencing the most valuable type-strain genomes for metagenomic binning, comparative biology and taxonomic classification.</title>
        <authorList>
            <person name="Goeker M."/>
        </authorList>
    </citation>
    <scope>NUCLEOTIDE SEQUENCE [LARGE SCALE GENOMIC DNA]</scope>
    <source>
        <strain evidence="10 11">DSM 102940</strain>
    </source>
</reference>
<evidence type="ECO:0000256" key="1">
    <source>
        <dbReference type="ARBA" id="ARBA00004429"/>
    </source>
</evidence>
<keyword evidence="6 8" id="KW-1133">Transmembrane helix</keyword>
<comment type="similarity">
    <text evidence="8">Belongs to the binding-protein-dependent transport system permease family.</text>
</comment>
<evidence type="ECO:0000256" key="7">
    <source>
        <dbReference type="ARBA" id="ARBA00023136"/>
    </source>
</evidence>
<dbReference type="GO" id="GO:0055085">
    <property type="term" value="P:transmembrane transport"/>
    <property type="evidence" value="ECO:0007669"/>
    <property type="project" value="InterPro"/>
</dbReference>
<keyword evidence="5 8" id="KW-0812">Transmembrane</keyword>
<dbReference type="CDD" id="cd06261">
    <property type="entry name" value="TM_PBP2"/>
    <property type="match status" value="2"/>
</dbReference>
<feature type="transmembrane region" description="Helical" evidence="8">
    <location>
        <begin position="172"/>
        <end position="193"/>
    </location>
</feature>
<feature type="transmembrane region" description="Helical" evidence="8">
    <location>
        <begin position="382"/>
        <end position="402"/>
    </location>
</feature>
<dbReference type="EMBL" id="SLWV01000004">
    <property type="protein sequence ID" value="TCO78653.1"/>
    <property type="molecule type" value="Genomic_DNA"/>
</dbReference>
<feature type="transmembrane region" description="Helical" evidence="8">
    <location>
        <begin position="509"/>
        <end position="530"/>
    </location>
</feature>
<accession>A0A4R2KXJ3</accession>
<feature type="transmembrane region" description="Helical" evidence="8">
    <location>
        <begin position="414"/>
        <end position="438"/>
    </location>
</feature>
<sequence>MSMKMRCEMDSKRSCKKSKHFTKHIFRRLRSDSQTVILFVVGVFISVFVLYPFMVLLFKSLICEGKFSLDLYKNILKDQQNYVAIKNTIYVSLGVTLLTSLFGGTLAWLVTRTDYIYKRGIKAFAFLTFMIPSYVLSISWIELLGRNGYWNRILKNAFGVSKYNFRAYSLEAVIIVMSIHLYPLVFMAITNALEKTDPSLEDAAIMSGASKLKAVMTITLPLMIPSFASIGLLVFSRTMANFGVAAVLALPVGKEVLTTRIYSALTNLDLGLTIAISMVLVVFSGMIFFFNSFSLRKRRFTTMNSNSQEAKPIQLGKWKNIIIFFVFLFQTATTMVPLIVIVISSFLKRWGLAFTLNHLTLNNYRVLLFENQLTISAFKNSIFYGMIAATIAAGMGTIISYISNKTDIRGRRVLEFVATWPMTFPNIVLAVAATLTWMNPPFRLYGTRWIIIVTYMVLFLPIAIKNINGLIQTQDIFLEKAGRISGASTIRAFKDITLPMIMPGIRSGWILAFLIALREIPISLLLYSPGTETIGVMLFGLKSNSYGLEMTSTLAVVIILMTTLGHILLKKLKKCHNGGV</sequence>
<feature type="domain" description="ABC transmembrane type-1" evidence="9">
    <location>
        <begin position="85"/>
        <end position="291"/>
    </location>
</feature>
<evidence type="ECO:0000256" key="3">
    <source>
        <dbReference type="ARBA" id="ARBA00022475"/>
    </source>
</evidence>
<dbReference type="GO" id="GO:0005886">
    <property type="term" value="C:plasma membrane"/>
    <property type="evidence" value="ECO:0007669"/>
    <property type="project" value="UniProtKB-SubCell"/>
</dbReference>
<dbReference type="OrthoDB" id="57323at2"/>
<evidence type="ECO:0000256" key="6">
    <source>
        <dbReference type="ARBA" id="ARBA00022989"/>
    </source>
</evidence>
<keyword evidence="11" id="KW-1185">Reference proteome</keyword>
<keyword evidence="7 8" id="KW-0472">Membrane</keyword>
<evidence type="ECO:0000256" key="2">
    <source>
        <dbReference type="ARBA" id="ARBA00022448"/>
    </source>
</evidence>
<comment type="caution">
    <text evidence="10">The sequence shown here is derived from an EMBL/GenBank/DDBJ whole genome shotgun (WGS) entry which is preliminary data.</text>
</comment>
<feature type="transmembrane region" description="Helical" evidence="8">
    <location>
        <begin position="550"/>
        <end position="569"/>
    </location>
</feature>
<dbReference type="PROSITE" id="PS50928">
    <property type="entry name" value="ABC_TM1"/>
    <property type="match status" value="2"/>
</dbReference>
<dbReference type="PANTHER" id="PTHR43357">
    <property type="entry name" value="INNER MEMBRANE ABC TRANSPORTER PERMEASE PROTEIN YDCV"/>
    <property type="match status" value="1"/>
</dbReference>
<proteinExistence type="inferred from homology"/>
<feature type="transmembrane region" description="Helical" evidence="8">
    <location>
        <begin position="36"/>
        <end position="58"/>
    </location>
</feature>
<dbReference type="Gene3D" id="1.10.3720.10">
    <property type="entry name" value="MetI-like"/>
    <property type="match status" value="2"/>
</dbReference>
<dbReference type="SUPFAM" id="SSF161098">
    <property type="entry name" value="MetI-like"/>
    <property type="match status" value="2"/>
</dbReference>
<dbReference type="AlphaFoldDB" id="A0A4R2KXJ3"/>
<comment type="subcellular location">
    <subcellularLocation>
        <location evidence="1">Cell inner membrane</location>
        <topology evidence="1">Multi-pass membrane protein</topology>
    </subcellularLocation>
    <subcellularLocation>
        <location evidence="8">Cell membrane</location>
        <topology evidence="8">Multi-pass membrane protein</topology>
    </subcellularLocation>
</comment>
<name>A0A4R2KXJ3_9FIRM</name>
<dbReference type="InterPro" id="IPR000515">
    <property type="entry name" value="MetI-like"/>
</dbReference>
<dbReference type="PANTHER" id="PTHR43357:SF4">
    <property type="entry name" value="INNER MEMBRANE ABC TRANSPORTER PERMEASE PROTEIN YDCV"/>
    <property type="match status" value="1"/>
</dbReference>
<organism evidence="10 11">
    <name type="scientific">Marinisporobacter balticus</name>
    <dbReference type="NCBI Taxonomy" id="2018667"/>
    <lineage>
        <taxon>Bacteria</taxon>
        <taxon>Bacillati</taxon>
        <taxon>Bacillota</taxon>
        <taxon>Clostridia</taxon>
        <taxon>Peptostreptococcales</taxon>
        <taxon>Thermotaleaceae</taxon>
        <taxon>Marinisporobacter</taxon>
    </lineage>
</organism>
<evidence type="ECO:0000256" key="8">
    <source>
        <dbReference type="RuleBase" id="RU363032"/>
    </source>
</evidence>